<dbReference type="Gene3D" id="3.40.50.300">
    <property type="entry name" value="P-loop containing nucleotide triphosphate hydrolases"/>
    <property type="match status" value="1"/>
</dbReference>
<evidence type="ECO:0008006" key="4">
    <source>
        <dbReference type="Google" id="ProtNLM"/>
    </source>
</evidence>
<gene>
    <name evidence="2" type="ORF">H9651_13270</name>
</gene>
<dbReference type="SUPFAM" id="SSF52540">
    <property type="entry name" value="P-loop containing nucleoside triphosphate hydrolases"/>
    <property type="match status" value="1"/>
</dbReference>
<evidence type="ECO:0000256" key="1">
    <source>
        <dbReference type="SAM" id="MobiDB-lite"/>
    </source>
</evidence>
<organism evidence="2 3">
    <name type="scientific">Microbacterium pullorum</name>
    <dbReference type="NCBI Taxonomy" id="2762236"/>
    <lineage>
        <taxon>Bacteria</taxon>
        <taxon>Bacillati</taxon>
        <taxon>Actinomycetota</taxon>
        <taxon>Actinomycetes</taxon>
        <taxon>Micrococcales</taxon>
        <taxon>Microbacteriaceae</taxon>
        <taxon>Microbacterium</taxon>
    </lineage>
</organism>
<sequence>MGDALGKRAGPSFWGARIATALPGPFRAAVDAWLLRPDRGTFDALISSAEAALRDPSDERVPSELAEPTRAAMEGVLSRLASELRGPNQSDLRAQALADGEIWHERFTRAPELSDQAFVLDDDLSAYASALALTVANGVRDWIVANDAKVLADGLGALLRNQELKNPTRDSSRENPKENPVFDRLSSDSRRFLESVGSQFARDDSTPDEPHPLFVSRDLQAQVLSRILSGDTSPLIVVGEAGFGKTSLVWGVARALAHTPSHRPLAVSAAWFPGVARPGEERANSADIIAALTDLDGADPTPVVLLDTADLLLHSSASVIAAQELVEELSDLQVPLVLTVRPAEAEKLTPQIERVTLDRYSPDEMSAAVRALARKYLPAHSSEELVEMIQRARVRQLPVLEVLQSPLLLTMLFDLSHGVAPSMDMDVTSLYRQYWHDRIESDRRDLGTEPSPSDDLTAIACRIALAMVAEGSPDVQIDALMDAVTQVDFQAPLMQPLVALNSLASRGVIVRATDRVRFFHQTLFEFVAAQALLRRPDPVGEANRLLEYVLHEPLDLFIGAVLEQLLVLLSGTMARRDSVATAVRRILASDSPTVTQIGVAVCARQPAFEPQLTAHLDRLPSIALRRFLSLSPQIRDIDVSDVIARIWQARRSDVLHDVIRAIGRIARRDPVGMSELAREINLVGYILSEAPQTLSNATDIYTTLFTLAESDPDLVRRSVLAIFDADPGPESLILLMGFVTDHWNAIGDHAYLTEIYRKVESVLGERNRVPGRSVRNALGALLHQERLRAGADTLDERIIRAHQVLAAVDASTTSFEVGAELVALALEMRRLAPGDDPEPYLDEIFKIRADMGPPQVVGLLVGPLLAEASVVREPLVERIRSVLIEGLPSRDNGRDLTSAQRWAIAARRALLDPRVDPAIAASCLRGVSGTDGLDFWGDPAYGLNILATAATGGHLGARAVIERLVDDPAALDASAQRTFIDTARAYAAEDLLLSRAAISVAISCDALGALQEMAQWPACAGVLAQRHVDLRTCLVKHLEGDDGMQKRAITLWASLQRARVLVPDVDELEAAFRSVRVGLDKSRVVRMMVPVVRASAEQAQLADRWLESLDPTNFGPLIDARIAVRRAILGSHGSDRDWPNLLALSLRPRASGSKVVEPSMMHDASTFIRRTISQGELALASAQFLDIATQATTLPLSGKQRRNLTAVFYGIAVELSLQGEPDVVAALASHVSRITANLAEVIVRAAIGRPTARTVIEQALTNGEMSGDIAQYTAGKLSELPREVGRGPFPAIYRAA</sequence>
<protein>
    <recommendedName>
        <fullName evidence="4">AAA+ ATPase domain-containing protein</fullName>
    </recommendedName>
</protein>
<evidence type="ECO:0000313" key="3">
    <source>
        <dbReference type="Proteomes" id="UP000648352"/>
    </source>
</evidence>
<dbReference type="EMBL" id="JACSQP010000010">
    <property type="protein sequence ID" value="MBD7958611.1"/>
    <property type="molecule type" value="Genomic_DNA"/>
</dbReference>
<name>A0ABR8S547_9MICO</name>
<dbReference type="Proteomes" id="UP000648352">
    <property type="component" value="Unassembled WGS sequence"/>
</dbReference>
<evidence type="ECO:0000313" key="2">
    <source>
        <dbReference type="EMBL" id="MBD7958611.1"/>
    </source>
</evidence>
<reference evidence="2 3" key="1">
    <citation type="submission" date="2020-08" db="EMBL/GenBank/DDBJ databases">
        <title>A Genomic Blueprint of the Chicken Gut Microbiome.</title>
        <authorList>
            <person name="Gilroy R."/>
            <person name="Ravi A."/>
            <person name="Getino M."/>
            <person name="Pursley I."/>
            <person name="Horton D.L."/>
            <person name="Alikhan N.-F."/>
            <person name="Baker D."/>
            <person name="Gharbi K."/>
            <person name="Hall N."/>
            <person name="Watson M."/>
            <person name="Adriaenssens E.M."/>
            <person name="Foster-Nyarko E."/>
            <person name="Jarju S."/>
            <person name="Secka A."/>
            <person name="Antonio M."/>
            <person name="Oren A."/>
            <person name="Chaudhuri R."/>
            <person name="La Ragione R.M."/>
            <person name="Hildebrand F."/>
            <person name="Pallen M.J."/>
        </authorList>
    </citation>
    <scope>NUCLEOTIDE SEQUENCE [LARGE SCALE GENOMIC DNA]</scope>
    <source>
        <strain evidence="2 3">Sa4CUA7</strain>
    </source>
</reference>
<dbReference type="RefSeq" id="WP_191719809.1">
    <property type="nucleotide sequence ID" value="NZ_JACSQP010000010.1"/>
</dbReference>
<proteinExistence type="predicted"/>
<dbReference type="InterPro" id="IPR027417">
    <property type="entry name" value="P-loop_NTPase"/>
</dbReference>
<comment type="caution">
    <text evidence="2">The sequence shown here is derived from an EMBL/GenBank/DDBJ whole genome shotgun (WGS) entry which is preliminary data.</text>
</comment>
<keyword evidence="3" id="KW-1185">Reference proteome</keyword>
<feature type="region of interest" description="Disordered" evidence="1">
    <location>
        <begin position="163"/>
        <end position="183"/>
    </location>
</feature>
<accession>A0ABR8S547</accession>